<dbReference type="PANTHER" id="PTHR10724">
    <property type="entry name" value="30S RIBOSOMAL PROTEIN S1"/>
    <property type="match status" value="1"/>
</dbReference>
<dbReference type="GO" id="GO:0005840">
    <property type="term" value="C:ribosome"/>
    <property type="evidence" value="ECO:0007669"/>
    <property type="project" value="UniProtKB-KW"/>
</dbReference>
<feature type="domain" description="S1 motif" evidence="4">
    <location>
        <begin position="528"/>
        <end position="598"/>
    </location>
</feature>
<keyword evidence="3" id="KW-0687">Ribonucleoprotein</keyword>
<dbReference type="GO" id="GO:0003729">
    <property type="term" value="F:mRNA binding"/>
    <property type="evidence" value="ECO:0007669"/>
    <property type="project" value="TreeGrafter"/>
</dbReference>
<dbReference type="OrthoDB" id="412781at2759"/>
<evidence type="ECO:0000313" key="6">
    <source>
        <dbReference type="Proteomes" id="UP000428333"/>
    </source>
</evidence>
<proteinExistence type="inferred from homology"/>
<dbReference type="CDD" id="cd04465">
    <property type="entry name" value="S1_RPS1_repeat_ec2_hs2"/>
    <property type="match status" value="1"/>
</dbReference>
<dbReference type="GO" id="GO:0009570">
    <property type="term" value="C:chloroplast stroma"/>
    <property type="evidence" value="ECO:0007669"/>
    <property type="project" value="TreeGrafter"/>
</dbReference>
<dbReference type="GO" id="GO:0006412">
    <property type="term" value="P:translation"/>
    <property type="evidence" value="ECO:0007669"/>
    <property type="project" value="TreeGrafter"/>
</dbReference>
<comment type="similarity">
    <text evidence="1">Belongs to the bacterial ribosomal protein bS1 family.</text>
</comment>
<dbReference type="PROSITE" id="PS50126">
    <property type="entry name" value="S1"/>
    <property type="match status" value="3"/>
</dbReference>
<dbReference type="InterPro" id="IPR050437">
    <property type="entry name" value="Ribos_protein_bS1-like"/>
</dbReference>
<organism evidence="5 6">
    <name type="scientific">Rhododendron williamsianum</name>
    <dbReference type="NCBI Taxonomy" id="262921"/>
    <lineage>
        <taxon>Eukaryota</taxon>
        <taxon>Viridiplantae</taxon>
        <taxon>Streptophyta</taxon>
        <taxon>Embryophyta</taxon>
        <taxon>Tracheophyta</taxon>
        <taxon>Spermatophyta</taxon>
        <taxon>Magnoliopsida</taxon>
        <taxon>eudicotyledons</taxon>
        <taxon>Gunneridae</taxon>
        <taxon>Pentapetalae</taxon>
        <taxon>asterids</taxon>
        <taxon>Ericales</taxon>
        <taxon>Ericaceae</taxon>
        <taxon>Ericoideae</taxon>
        <taxon>Rhodoreae</taxon>
        <taxon>Rhododendron</taxon>
    </lineage>
</organism>
<dbReference type="Pfam" id="PF00575">
    <property type="entry name" value="S1"/>
    <property type="match status" value="3"/>
</dbReference>
<dbReference type="FunFam" id="2.40.50.140:FF:000078">
    <property type="entry name" value="30S ribosomal protein S1"/>
    <property type="match status" value="1"/>
</dbReference>
<dbReference type="Proteomes" id="UP000428333">
    <property type="component" value="Linkage Group LG07"/>
</dbReference>
<protein>
    <recommendedName>
        <fullName evidence="4">S1 motif domain-containing protein</fullName>
    </recommendedName>
</protein>
<gene>
    <name evidence="5" type="ORF">C3L33_13030</name>
</gene>
<dbReference type="SMART" id="SM00316">
    <property type="entry name" value="S1"/>
    <property type="match status" value="3"/>
</dbReference>
<dbReference type="SUPFAM" id="SSF50249">
    <property type="entry name" value="Nucleic acid-binding proteins"/>
    <property type="match status" value="3"/>
</dbReference>
<keyword evidence="2" id="KW-0689">Ribosomal protein</keyword>
<comment type="caution">
    <text evidence="5">The sequence shown here is derived from an EMBL/GenBank/DDBJ whole genome shotgun (WGS) entry which is preliminary data.</text>
</comment>
<dbReference type="PANTHER" id="PTHR10724:SF7">
    <property type="entry name" value="SMALL RIBOSOMAL SUBUNIT PROTEIN BS1C"/>
    <property type="match status" value="1"/>
</dbReference>
<dbReference type="Gene3D" id="2.40.50.140">
    <property type="entry name" value="Nucleic acid-binding proteins"/>
    <property type="match status" value="3"/>
</dbReference>
<name>A0A6A4LL16_9ERIC</name>
<dbReference type="InterPro" id="IPR012340">
    <property type="entry name" value="NA-bd_OB-fold"/>
</dbReference>
<evidence type="ECO:0000256" key="2">
    <source>
        <dbReference type="ARBA" id="ARBA00022980"/>
    </source>
</evidence>
<dbReference type="FunFam" id="2.40.50.140:FF:000162">
    <property type="entry name" value="30S ribosomal protein S1, chloroplastic"/>
    <property type="match status" value="1"/>
</dbReference>
<feature type="domain" description="S1 motif" evidence="4">
    <location>
        <begin position="616"/>
        <end position="680"/>
    </location>
</feature>
<dbReference type="GO" id="GO:1990904">
    <property type="term" value="C:ribonucleoprotein complex"/>
    <property type="evidence" value="ECO:0007669"/>
    <property type="project" value="UniProtKB-KW"/>
</dbReference>
<evidence type="ECO:0000313" key="5">
    <source>
        <dbReference type="EMBL" id="KAE9455088.1"/>
    </source>
</evidence>
<sequence>MLSAVEIPEDNQPDMLDDITNFTLSMAPKNDHNVRSKVLTMIVRVDAADYVVGADGEEDEGSLGLPKHTLEDKKHVKFIEIPVDEWIHEGTLSTISDMLSAVEIPEDNRSDMLDDITNFALSMAPKNDQNVWSKALTMIIRIDAMDYVFGADGVDVVVLRELMEGTVGPRKLMASEEDEGNLGLSKLTLEDKEHVKFIEILVDEMIHEGTLSTISYMLSAVEIPEDNQSDMLDCITIFALSMASKNDHNVWSKVLTMIVRTNAADYVVGADGVDVAVPRETMEGTVGPRELLASEEDEGSLSLPKLTLEDKEHDKFIEIPVDELIHVGTLSTISYMLSAMEILEDNQSDMLDDITNFALSMAPKNDHNVWSKVLTMIVRIDAADYVVGADGVDVVLWESMEGTVGPMELLATNGVTPTNKQSLSLSPASTRTLASLAQQLGGGLRCPPISTTRLSNRQKTQTPNWVVRAVASPSVGISNAETRERQKLKQLFQEAYERCRKSPLEGVPFTVEDFSSRLENFDVFPEVGAMVKGKVYNVDGHGAVVDLAAKSSAYLPVREACIHNIRHVEEAGIVPGMVEEFEIIEETEDGDNLILSLRTVQYDLAWERCRQLQTEDVVVKGKIVGANKGGVVAVVEGLRGFVPFSQISTTADAEDLFGKEIPVKFVEVDEEESRLVLSNRKAMADSQAQLGIGSVVVGTVQSLKPYGAFIDIGGMNGLLHVSQISHDRVADIATVLQPGDTLKVMILSHDRERGRVSLSTKKLEPTPGDMVRNPELVFAKAEEMAQTFRQRIAQAEAMARADMLRFQPESGLNLSVDGILGSLVDDLPVDSLDLTDIPPAEDL</sequence>
<dbReference type="GO" id="GO:0003735">
    <property type="term" value="F:structural constituent of ribosome"/>
    <property type="evidence" value="ECO:0007669"/>
    <property type="project" value="TreeGrafter"/>
</dbReference>
<evidence type="ECO:0000256" key="3">
    <source>
        <dbReference type="ARBA" id="ARBA00023274"/>
    </source>
</evidence>
<accession>A0A6A4LL16</accession>
<reference evidence="5 6" key="1">
    <citation type="journal article" date="2019" name="Genome Biol. Evol.">
        <title>The Rhododendron genome and chromosomal organization provide insight into shared whole-genome duplications across the heath family (Ericaceae).</title>
        <authorList>
            <person name="Soza V.L."/>
            <person name="Lindsley D."/>
            <person name="Waalkes A."/>
            <person name="Ramage E."/>
            <person name="Patwardhan R.P."/>
            <person name="Burton J.N."/>
            <person name="Adey A."/>
            <person name="Kumar A."/>
            <person name="Qiu R."/>
            <person name="Shendure J."/>
            <person name="Hall B."/>
        </authorList>
    </citation>
    <scope>NUCLEOTIDE SEQUENCE [LARGE SCALE GENOMIC DNA]</scope>
    <source>
        <strain evidence="5">RSF 1966-606</strain>
    </source>
</reference>
<keyword evidence="6" id="KW-1185">Reference proteome</keyword>
<feature type="domain" description="S1 motif" evidence="4">
    <location>
        <begin position="693"/>
        <end position="761"/>
    </location>
</feature>
<dbReference type="AlphaFoldDB" id="A0A6A4LL16"/>
<dbReference type="InterPro" id="IPR003029">
    <property type="entry name" value="S1_domain"/>
</dbReference>
<feature type="non-terminal residue" evidence="5">
    <location>
        <position position="1"/>
    </location>
</feature>
<dbReference type="EMBL" id="QEFC01001869">
    <property type="protein sequence ID" value="KAE9455088.1"/>
    <property type="molecule type" value="Genomic_DNA"/>
</dbReference>
<evidence type="ECO:0000256" key="1">
    <source>
        <dbReference type="ARBA" id="ARBA00006767"/>
    </source>
</evidence>
<dbReference type="CDD" id="cd05692">
    <property type="entry name" value="S1_RPS1_repeat_hs4"/>
    <property type="match status" value="1"/>
</dbReference>
<evidence type="ECO:0000259" key="4">
    <source>
        <dbReference type="PROSITE" id="PS50126"/>
    </source>
</evidence>